<proteinExistence type="predicted"/>
<dbReference type="EMBL" id="JANJQO010000912">
    <property type="protein sequence ID" value="KAJ2973834.1"/>
    <property type="molecule type" value="Genomic_DNA"/>
</dbReference>
<sequence length="304" mass="34042">MKKVILVTGATGKQGMAIIAQLCDSPGLQLLGLTRNTTSAASSRLVARYPSLELVSGNLKNANAIFAAAARPIWGVYSVSPSIVSGFDPAEEERQGRQLIDAAIQHGVRHFVLSSVDRHGSRSDENETNVPHFQSKFRLEKYLQQQVADLSWQPYGGRMKYTILRLPCFMENLTLGFMGRFGATAWKLSLDRDKRMQLISVKDIARYADQAFNQSQHVNKAISVAGDELTFDEANAIFHRRFERNMPTTYEFLVKMALWLIPELGGMMAWFNEVGCAADITALREQVGDLINFETWLETSCFSH</sequence>
<evidence type="ECO:0000313" key="1">
    <source>
        <dbReference type="EMBL" id="KAJ2973834.1"/>
    </source>
</evidence>
<name>A0ACC1N4I6_9HYPO</name>
<accession>A0ACC1N4I6</accession>
<protein>
    <submittedName>
        <fullName evidence="1">Uncharacterized protein</fullName>
    </submittedName>
</protein>
<gene>
    <name evidence="1" type="ORF">NQ176_g6383</name>
</gene>
<evidence type="ECO:0000313" key="2">
    <source>
        <dbReference type="Proteomes" id="UP001143910"/>
    </source>
</evidence>
<dbReference type="Proteomes" id="UP001143910">
    <property type="component" value="Unassembled WGS sequence"/>
</dbReference>
<keyword evidence="2" id="KW-1185">Reference proteome</keyword>
<comment type="caution">
    <text evidence="1">The sequence shown here is derived from an EMBL/GenBank/DDBJ whole genome shotgun (WGS) entry which is preliminary data.</text>
</comment>
<organism evidence="1 2">
    <name type="scientific">Zarea fungicola</name>
    <dbReference type="NCBI Taxonomy" id="93591"/>
    <lineage>
        <taxon>Eukaryota</taxon>
        <taxon>Fungi</taxon>
        <taxon>Dikarya</taxon>
        <taxon>Ascomycota</taxon>
        <taxon>Pezizomycotina</taxon>
        <taxon>Sordariomycetes</taxon>
        <taxon>Hypocreomycetidae</taxon>
        <taxon>Hypocreales</taxon>
        <taxon>Cordycipitaceae</taxon>
        <taxon>Zarea</taxon>
    </lineage>
</organism>
<reference evidence="1" key="1">
    <citation type="submission" date="2022-08" db="EMBL/GenBank/DDBJ databases">
        <title>Genome Sequence of Lecanicillium fungicola.</title>
        <authorList>
            <person name="Buettner E."/>
        </authorList>
    </citation>
    <scope>NUCLEOTIDE SEQUENCE</scope>
    <source>
        <strain evidence="1">Babe33</strain>
    </source>
</reference>